<reference evidence="2" key="1">
    <citation type="journal article" date="2023" name="bioRxiv">
        <title>Improved chromosome-level genome assembly for marigold (Tagetes erecta).</title>
        <authorList>
            <person name="Jiang F."/>
            <person name="Yuan L."/>
            <person name="Wang S."/>
            <person name="Wang H."/>
            <person name="Xu D."/>
            <person name="Wang A."/>
            <person name="Fan W."/>
        </authorList>
    </citation>
    <scope>NUCLEOTIDE SEQUENCE</scope>
    <source>
        <strain evidence="2">WSJ</strain>
        <tissue evidence="2">Leaf</tissue>
    </source>
</reference>
<sequence>MLLCHGRVDEVVRFRYGEKSAEKLTSAGFENLTFKPFNSLGHCINPEEMAEVASWLTSKLELEGKS</sequence>
<feature type="domain" description="Phospholipase/carboxylesterase/thioesterase" evidence="1">
    <location>
        <begin position="2"/>
        <end position="57"/>
    </location>
</feature>
<keyword evidence="3" id="KW-1185">Reference proteome</keyword>
<comment type="caution">
    <text evidence="2">The sequence shown here is derived from an EMBL/GenBank/DDBJ whole genome shotgun (WGS) entry which is preliminary data.</text>
</comment>
<dbReference type="SUPFAM" id="SSF53474">
    <property type="entry name" value="alpha/beta-Hydrolases"/>
    <property type="match status" value="1"/>
</dbReference>
<dbReference type="Pfam" id="PF02230">
    <property type="entry name" value="Abhydrolase_2"/>
    <property type="match status" value="1"/>
</dbReference>
<dbReference type="Gene3D" id="3.40.50.1820">
    <property type="entry name" value="alpha/beta hydrolase"/>
    <property type="match status" value="1"/>
</dbReference>
<dbReference type="InterPro" id="IPR029058">
    <property type="entry name" value="AB_hydrolase_fold"/>
</dbReference>
<dbReference type="PANTHER" id="PTHR46234">
    <property type="entry name" value="ALPHA/BETA-HYDROLASES SUPERFAMILY PROTEIN"/>
    <property type="match status" value="1"/>
</dbReference>
<organism evidence="2 3">
    <name type="scientific">Tagetes erecta</name>
    <name type="common">African marigold</name>
    <dbReference type="NCBI Taxonomy" id="13708"/>
    <lineage>
        <taxon>Eukaryota</taxon>
        <taxon>Viridiplantae</taxon>
        <taxon>Streptophyta</taxon>
        <taxon>Embryophyta</taxon>
        <taxon>Tracheophyta</taxon>
        <taxon>Spermatophyta</taxon>
        <taxon>Magnoliopsida</taxon>
        <taxon>eudicotyledons</taxon>
        <taxon>Gunneridae</taxon>
        <taxon>Pentapetalae</taxon>
        <taxon>asterids</taxon>
        <taxon>campanulids</taxon>
        <taxon>Asterales</taxon>
        <taxon>Asteraceae</taxon>
        <taxon>Asteroideae</taxon>
        <taxon>Heliantheae alliance</taxon>
        <taxon>Tageteae</taxon>
        <taxon>Tagetes</taxon>
    </lineage>
</organism>
<gene>
    <name evidence="2" type="ORF">QVD17_29679</name>
</gene>
<evidence type="ECO:0000313" key="3">
    <source>
        <dbReference type="Proteomes" id="UP001229421"/>
    </source>
</evidence>
<dbReference type="GO" id="GO:0016787">
    <property type="term" value="F:hydrolase activity"/>
    <property type="evidence" value="ECO:0007669"/>
    <property type="project" value="InterPro"/>
</dbReference>
<evidence type="ECO:0000313" key="2">
    <source>
        <dbReference type="EMBL" id="KAK1413942.1"/>
    </source>
</evidence>
<proteinExistence type="predicted"/>
<dbReference type="Proteomes" id="UP001229421">
    <property type="component" value="Unassembled WGS sequence"/>
</dbReference>
<protein>
    <recommendedName>
        <fullName evidence="1">Phospholipase/carboxylesterase/thioesterase domain-containing protein</fullName>
    </recommendedName>
</protein>
<evidence type="ECO:0000259" key="1">
    <source>
        <dbReference type="Pfam" id="PF02230"/>
    </source>
</evidence>
<dbReference type="AlphaFoldDB" id="A0AAD8NM87"/>
<dbReference type="EMBL" id="JAUHHV010000008">
    <property type="protein sequence ID" value="KAK1413942.1"/>
    <property type="molecule type" value="Genomic_DNA"/>
</dbReference>
<dbReference type="InterPro" id="IPR003140">
    <property type="entry name" value="PLipase/COase/thioEstase"/>
</dbReference>
<accession>A0AAD8NM87</accession>
<name>A0AAD8NM87_TARER</name>